<dbReference type="SUPFAM" id="SSF52402">
    <property type="entry name" value="Adenine nucleotide alpha hydrolases-like"/>
    <property type="match status" value="1"/>
</dbReference>
<feature type="domain" description="Diphthamide synthase" evidence="1">
    <location>
        <begin position="6"/>
        <end position="214"/>
    </location>
</feature>
<name>A0A2T3KSX3_PHOLD</name>
<protein>
    <submittedName>
        <fullName evidence="2">ATPase</fullName>
    </submittedName>
</protein>
<comment type="caution">
    <text evidence="2">The sequence shown here is derived from an EMBL/GenBank/DDBJ whole genome shotgun (WGS) entry which is preliminary data.</text>
</comment>
<dbReference type="Gene3D" id="3.40.50.620">
    <property type="entry name" value="HUPs"/>
    <property type="match status" value="1"/>
</dbReference>
<organism evidence="2 3">
    <name type="scientific">Photobacterium leiognathi subsp. mandapamensis</name>
    <name type="common">Photobacterium mandapamensis</name>
    <dbReference type="NCBI Taxonomy" id="48408"/>
    <lineage>
        <taxon>Bacteria</taxon>
        <taxon>Pseudomonadati</taxon>
        <taxon>Pseudomonadota</taxon>
        <taxon>Gammaproteobacteria</taxon>
        <taxon>Vibrionales</taxon>
        <taxon>Vibrionaceae</taxon>
        <taxon>Photobacterium</taxon>
    </lineage>
</organism>
<accession>A0A2T3KSX3</accession>
<dbReference type="AlphaFoldDB" id="A0A2T3KSX3"/>
<dbReference type="InterPro" id="IPR002761">
    <property type="entry name" value="Diphthami_syn_dom"/>
</dbReference>
<evidence type="ECO:0000259" key="1">
    <source>
        <dbReference type="Pfam" id="PF01902"/>
    </source>
</evidence>
<evidence type="ECO:0000313" key="3">
    <source>
        <dbReference type="Proteomes" id="UP000240530"/>
    </source>
</evidence>
<gene>
    <name evidence="2" type="ORF">C0W93_15160</name>
</gene>
<sequence length="227" mass="25925">MKKINVIISWSSGKDAALTLWRLLNDPHYNVVGLYTTYVGDEVPFQATPLEVLKEQARLIGLPLILIELPQVFPPNEVYQQTVINGLKASGLNIQAVAFGDIFCNGIADYRKQYIEPEGWQCIFPLMGEPSHKLAIEMITIGIKTKLVTVDTSQCEAQYCGKWFNKALLEEWPTYIDPCGENGEFHTLVINAPYFHKPLEVEWQGIDKTERFYYQRYQLSDRTVCAD</sequence>
<reference evidence="2 3" key="1">
    <citation type="submission" date="2018-03" db="EMBL/GenBank/DDBJ databases">
        <title>Whole genome sequencing of Histamine producing bacteria.</title>
        <authorList>
            <person name="Butler K."/>
        </authorList>
    </citation>
    <scope>NUCLEOTIDE SEQUENCE [LARGE SCALE GENOMIC DNA]</scope>
    <source>
        <strain evidence="2 3">Res.4.1</strain>
    </source>
</reference>
<proteinExistence type="predicted"/>
<dbReference type="Gene3D" id="3.90.1490.10">
    <property type="entry name" value="putative n-type atp pyrophosphatase, domain 2"/>
    <property type="match status" value="1"/>
</dbReference>
<dbReference type="Proteomes" id="UP000240530">
    <property type="component" value="Unassembled WGS sequence"/>
</dbReference>
<dbReference type="InterPro" id="IPR014729">
    <property type="entry name" value="Rossmann-like_a/b/a_fold"/>
</dbReference>
<dbReference type="Pfam" id="PF01902">
    <property type="entry name" value="Diphthami_syn_2"/>
    <property type="match status" value="1"/>
</dbReference>
<dbReference type="EMBL" id="PYNS01000018">
    <property type="protein sequence ID" value="PSV09544.1"/>
    <property type="molecule type" value="Genomic_DNA"/>
</dbReference>
<evidence type="ECO:0000313" key="2">
    <source>
        <dbReference type="EMBL" id="PSV09544.1"/>
    </source>
</evidence>